<gene>
    <name evidence="10" type="ORF">R2601_25136</name>
</gene>
<keyword evidence="4 8" id="KW-0732">Signal</keyword>
<feature type="domain" description="Cytochrome c" evidence="9">
    <location>
        <begin position="34"/>
        <end position="150"/>
    </location>
</feature>
<dbReference type="EMBL" id="AATQ01000016">
    <property type="protein sequence ID" value="EAU46243.1"/>
    <property type="molecule type" value="Genomic_DNA"/>
</dbReference>
<dbReference type="InterPro" id="IPR051395">
    <property type="entry name" value="Cytochrome_c_Peroxidase/MauG"/>
</dbReference>
<proteinExistence type="predicted"/>
<feature type="signal peptide" evidence="8">
    <location>
        <begin position="1"/>
        <end position="26"/>
    </location>
</feature>
<sequence length="382" mass="41297">MKTAPILSLTVAAALAAGLAASALRATPPDVPDSLEALGEALFFDPNLSRNRTQSCATCHDPAYAFADPRGAASPGDDGSSLGDRNAPTATYAAFVPPFGKNEEGEWWGGLFHDGRAGTLEAQAGGPPLNPVEMGMADEAAVVARLRGDPIYAQAFPKLFGAGVLDAPKAGYEAMTRAIAAFERGPEFAPFDSKYDRFLRGEAELTRQEELGRLLFFSQQFTNCNQCHQLRRSAVDPEETFSDYRFHNIGVPENSDLRAMNGITTADLGLHGNPGVEAAADSEGRYRTPTLRNVAVTAPYMHNGVFEDLRTVILFYNTYNTRSEARKINPETGAPFGPPEVAENIAMDELTHGPALEDQRIDALVAFLETLTDQRYEHLLGE</sequence>
<reference evidence="10 11" key="1">
    <citation type="journal article" date="2010" name="J. Bacteriol.">
        <title>Genome sequences of Pelagibaca bermudensis HTCC2601T and Maritimibacter alkaliphilus HTCC2654T, the type strains of two marine Roseobacter genera.</title>
        <authorList>
            <person name="Thrash J.C."/>
            <person name="Cho J.C."/>
            <person name="Ferriera S."/>
            <person name="Johnson J."/>
            <person name="Vergin K.L."/>
            <person name="Giovannoni S.J."/>
        </authorList>
    </citation>
    <scope>NUCLEOTIDE SEQUENCE [LARGE SCALE GENOMIC DNA]</scope>
    <source>
        <strain evidence="11">DSM 26914 / JCM 13377 / KCTC 12554 / HTCC2601</strain>
    </source>
</reference>
<dbReference type="GO" id="GO:0030313">
    <property type="term" value="C:cell envelope"/>
    <property type="evidence" value="ECO:0007669"/>
    <property type="project" value="UniProtKB-SubCell"/>
</dbReference>
<evidence type="ECO:0000256" key="8">
    <source>
        <dbReference type="SAM" id="SignalP"/>
    </source>
</evidence>
<evidence type="ECO:0000256" key="6">
    <source>
        <dbReference type="ARBA" id="ARBA00023004"/>
    </source>
</evidence>
<dbReference type="eggNOG" id="COG1858">
    <property type="taxonomic scope" value="Bacteria"/>
</dbReference>
<dbReference type="PROSITE" id="PS51007">
    <property type="entry name" value="CYTC"/>
    <property type="match status" value="2"/>
</dbReference>
<dbReference type="AlphaFoldDB" id="Q0FQ11"/>
<evidence type="ECO:0000256" key="1">
    <source>
        <dbReference type="ARBA" id="ARBA00004196"/>
    </source>
</evidence>
<evidence type="ECO:0000259" key="9">
    <source>
        <dbReference type="PROSITE" id="PS51007"/>
    </source>
</evidence>
<evidence type="ECO:0000313" key="11">
    <source>
        <dbReference type="Proteomes" id="UP000006230"/>
    </source>
</evidence>
<dbReference type="RefSeq" id="WP_007800554.1">
    <property type="nucleotide sequence ID" value="NZ_DS022276.1"/>
</dbReference>
<protein>
    <recommendedName>
        <fullName evidence="9">Cytochrome c domain-containing protein</fullName>
    </recommendedName>
</protein>
<comment type="subcellular location">
    <subcellularLocation>
        <location evidence="1">Cell envelope</location>
    </subcellularLocation>
</comment>
<comment type="caution">
    <text evidence="10">The sequence shown here is derived from an EMBL/GenBank/DDBJ whole genome shotgun (WGS) entry which is preliminary data.</text>
</comment>
<dbReference type="SUPFAM" id="SSF46626">
    <property type="entry name" value="Cytochrome c"/>
    <property type="match status" value="2"/>
</dbReference>
<evidence type="ECO:0000256" key="4">
    <source>
        <dbReference type="ARBA" id="ARBA00022729"/>
    </source>
</evidence>
<feature type="domain" description="Cytochrome c" evidence="9">
    <location>
        <begin position="207"/>
        <end position="372"/>
    </location>
</feature>
<evidence type="ECO:0000256" key="5">
    <source>
        <dbReference type="ARBA" id="ARBA00023002"/>
    </source>
</evidence>
<keyword evidence="6 7" id="KW-0408">Iron</keyword>
<evidence type="ECO:0000256" key="3">
    <source>
        <dbReference type="ARBA" id="ARBA00022723"/>
    </source>
</evidence>
<dbReference type="PANTHER" id="PTHR30600">
    <property type="entry name" value="CYTOCHROME C PEROXIDASE-RELATED"/>
    <property type="match status" value="1"/>
</dbReference>
<dbReference type="GO" id="GO:0020037">
    <property type="term" value="F:heme binding"/>
    <property type="evidence" value="ECO:0007669"/>
    <property type="project" value="InterPro"/>
</dbReference>
<dbReference type="PANTHER" id="PTHR30600:SF10">
    <property type="entry name" value="BLL6722 PROTEIN"/>
    <property type="match status" value="1"/>
</dbReference>
<keyword evidence="2 7" id="KW-0349">Heme</keyword>
<dbReference type="GO" id="GO:0004130">
    <property type="term" value="F:cytochrome-c peroxidase activity"/>
    <property type="evidence" value="ECO:0007669"/>
    <property type="project" value="TreeGrafter"/>
</dbReference>
<dbReference type="OrthoDB" id="9805202at2"/>
<evidence type="ECO:0000256" key="2">
    <source>
        <dbReference type="ARBA" id="ARBA00022617"/>
    </source>
</evidence>
<evidence type="ECO:0000313" key="10">
    <source>
        <dbReference type="EMBL" id="EAU46243.1"/>
    </source>
</evidence>
<dbReference type="InterPro" id="IPR036909">
    <property type="entry name" value="Cyt_c-like_dom_sf"/>
</dbReference>
<keyword evidence="3 7" id="KW-0479">Metal-binding</keyword>
<dbReference type="Proteomes" id="UP000006230">
    <property type="component" value="Unassembled WGS sequence"/>
</dbReference>
<dbReference type="STRING" id="314265.R2601_25136"/>
<dbReference type="Gene3D" id="1.10.760.10">
    <property type="entry name" value="Cytochrome c-like domain"/>
    <property type="match status" value="2"/>
</dbReference>
<dbReference type="HOGENOM" id="CLU_034652_0_1_5"/>
<dbReference type="Pfam" id="PF03150">
    <property type="entry name" value="CCP_MauG"/>
    <property type="match status" value="1"/>
</dbReference>
<dbReference type="PeroxiBase" id="5014">
    <property type="entry name" value="RspDiHPOX"/>
</dbReference>
<feature type="chain" id="PRO_5004171848" description="Cytochrome c domain-containing protein" evidence="8">
    <location>
        <begin position="27"/>
        <end position="382"/>
    </location>
</feature>
<accession>Q0FQ11</accession>
<organism evidence="10 11">
    <name type="scientific">Salipiger bermudensis (strain DSM 26914 / JCM 13377 / KCTC 12554 / HTCC2601)</name>
    <name type="common">Pelagibaca bermudensis</name>
    <dbReference type="NCBI Taxonomy" id="314265"/>
    <lineage>
        <taxon>Bacteria</taxon>
        <taxon>Pseudomonadati</taxon>
        <taxon>Pseudomonadota</taxon>
        <taxon>Alphaproteobacteria</taxon>
        <taxon>Rhodobacterales</taxon>
        <taxon>Roseobacteraceae</taxon>
        <taxon>Salipiger</taxon>
    </lineage>
</organism>
<dbReference type="GO" id="GO:0009055">
    <property type="term" value="F:electron transfer activity"/>
    <property type="evidence" value="ECO:0007669"/>
    <property type="project" value="InterPro"/>
</dbReference>
<dbReference type="GO" id="GO:0046872">
    <property type="term" value="F:metal ion binding"/>
    <property type="evidence" value="ECO:0007669"/>
    <property type="project" value="UniProtKB-KW"/>
</dbReference>
<dbReference type="InterPro" id="IPR009056">
    <property type="entry name" value="Cyt_c-like_dom"/>
</dbReference>
<evidence type="ECO:0000256" key="7">
    <source>
        <dbReference type="PROSITE-ProRule" id="PRU00433"/>
    </source>
</evidence>
<keyword evidence="11" id="KW-1185">Reference proteome</keyword>
<keyword evidence="5" id="KW-0560">Oxidoreductase</keyword>
<name>Q0FQ11_SALBH</name>
<dbReference type="InterPro" id="IPR004852">
    <property type="entry name" value="Di-haem_cyt_c_peroxidsae"/>
</dbReference>